<dbReference type="PANTHER" id="PTHR19321">
    <property type="entry name" value="PROTEIN REGULATOR OF CYTOKINESIS 1 PRC1-RELATED"/>
    <property type="match status" value="1"/>
</dbReference>
<dbReference type="EMBL" id="CH479182">
    <property type="protein sequence ID" value="EDW34242.1"/>
    <property type="molecule type" value="Genomic_DNA"/>
</dbReference>
<accession>B4GF57</accession>
<reference evidence="3 5" key="1">
    <citation type="journal article" date="2007" name="Nature">
        <title>Evolution of genes and genomes on the Drosophila phylogeny.</title>
        <authorList>
            <consortium name="Drosophila 12 Genomes Consortium"/>
            <person name="Clark A.G."/>
            <person name="Eisen M.B."/>
            <person name="Smith D.R."/>
            <person name="Bergman C.M."/>
            <person name="Oliver B."/>
            <person name="Markow T.A."/>
            <person name="Kaufman T.C."/>
            <person name="Kellis M."/>
            <person name="Gelbart W."/>
            <person name="Iyer V.N."/>
            <person name="Pollard D.A."/>
            <person name="Sackton T.B."/>
            <person name="Larracuente A.M."/>
            <person name="Singh N.D."/>
            <person name="Abad J.P."/>
            <person name="Abt D.N."/>
            <person name="Adryan B."/>
            <person name="Aguade M."/>
            <person name="Akashi H."/>
            <person name="Anderson W.W."/>
            <person name="Aquadro C.F."/>
            <person name="Ardell D.H."/>
            <person name="Arguello R."/>
            <person name="Artieri C.G."/>
            <person name="Barbash D.A."/>
            <person name="Barker D."/>
            <person name="Barsanti P."/>
            <person name="Batterham P."/>
            <person name="Batzoglou S."/>
            <person name="Begun D."/>
            <person name="Bhutkar A."/>
            <person name="Blanco E."/>
            <person name="Bosak S.A."/>
            <person name="Bradley R.K."/>
            <person name="Brand A.D."/>
            <person name="Brent M.R."/>
            <person name="Brooks A.N."/>
            <person name="Brown R.H."/>
            <person name="Butlin R.K."/>
            <person name="Caggese C."/>
            <person name="Calvi B.R."/>
            <person name="Bernardo de Carvalho A."/>
            <person name="Caspi A."/>
            <person name="Castrezana S."/>
            <person name="Celniker S.E."/>
            <person name="Chang J.L."/>
            <person name="Chapple C."/>
            <person name="Chatterji S."/>
            <person name="Chinwalla A."/>
            <person name="Civetta A."/>
            <person name="Clifton S.W."/>
            <person name="Comeron J.M."/>
            <person name="Costello J.C."/>
            <person name="Coyne J.A."/>
            <person name="Daub J."/>
            <person name="David R.G."/>
            <person name="Delcher A.L."/>
            <person name="Delehaunty K."/>
            <person name="Do C.B."/>
            <person name="Ebling H."/>
            <person name="Edwards K."/>
            <person name="Eickbush T."/>
            <person name="Evans J.D."/>
            <person name="Filipski A."/>
            <person name="Findeiss S."/>
            <person name="Freyhult E."/>
            <person name="Fulton L."/>
            <person name="Fulton R."/>
            <person name="Garcia A.C."/>
            <person name="Gardiner A."/>
            <person name="Garfield D.A."/>
            <person name="Garvin B.E."/>
            <person name="Gibson G."/>
            <person name="Gilbert D."/>
            <person name="Gnerre S."/>
            <person name="Godfrey J."/>
            <person name="Good R."/>
            <person name="Gotea V."/>
            <person name="Gravely B."/>
            <person name="Greenberg A.J."/>
            <person name="Griffiths-Jones S."/>
            <person name="Gross S."/>
            <person name="Guigo R."/>
            <person name="Gustafson E.A."/>
            <person name="Haerty W."/>
            <person name="Hahn M.W."/>
            <person name="Halligan D.L."/>
            <person name="Halpern A.L."/>
            <person name="Halter G.M."/>
            <person name="Han M.V."/>
            <person name="Heger A."/>
            <person name="Hillier L."/>
            <person name="Hinrichs A.S."/>
            <person name="Holmes I."/>
            <person name="Hoskins R.A."/>
            <person name="Hubisz M.J."/>
            <person name="Hultmark D."/>
            <person name="Huntley M.A."/>
            <person name="Jaffe D.B."/>
            <person name="Jagadeeshan S."/>
            <person name="Jeck W.R."/>
            <person name="Johnson J."/>
            <person name="Jones C.D."/>
            <person name="Jordan W.C."/>
            <person name="Karpen G.H."/>
            <person name="Kataoka E."/>
            <person name="Keightley P.D."/>
            <person name="Kheradpour P."/>
            <person name="Kirkness E.F."/>
            <person name="Koerich L.B."/>
            <person name="Kristiansen K."/>
            <person name="Kudrna D."/>
            <person name="Kulathinal R.J."/>
            <person name="Kumar S."/>
            <person name="Kwok R."/>
            <person name="Lander E."/>
            <person name="Langley C.H."/>
            <person name="Lapoint R."/>
            <person name="Lazzaro B.P."/>
            <person name="Lee S.J."/>
            <person name="Levesque L."/>
            <person name="Li R."/>
            <person name="Lin C.F."/>
            <person name="Lin M.F."/>
            <person name="Lindblad-Toh K."/>
            <person name="Llopart A."/>
            <person name="Long M."/>
            <person name="Low L."/>
            <person name="Lozovsky E."/>
            <person name="Lu J."/>
            <person name="Luo M."/>
            <person name="Machado C.A."/>
            <person name="Makalowski W."/>
            <person name="Marzo M."/>
            <person name="Matsuda M."/>
            <person name="Matzkin L."/>
            <person name="McAllister B."/>
            <person name="McBride C.S."/>
            <person name="McKernan B."/>
            <person name="McKernan K."/>
            <person name="Mendez-Lago M."/>
            <person name="Minx P."/>
            <person name="Mollenhauer M.U."/>
            <person name="Montooth K."/>
            <person name="Mount S.M."/>
            <person name="Mu X."/>
            <person name="Myers E."/>
            <person name="Negre B."/>
            <person name="Newfeld S."/>
            <person name="Nielsen R."/>
            <person name="Noor M.A."/>
            <person name="O'Grady P."/>
            <person name="Pachter L."/>
            <person name="Papaceit M."/>
            <person name="Parisi M.J."/>
            <person name="Parisi M."/>
            <person name="Parts L."/>
            <person name="Pedersen J.S."/>
            <person name="Pesole G."/>
            <person name="Phillippy A.M."/>
            <person name="Ponting C.P."/>
            <person name="Pop M."/>
            <person name="Porcelli D."/>
            <person name="Powell J.R."/>
            <person name="Prohaska S."/>
            <person name="Pruitt K."/>
            <person name="Puig M."/>
            <person name="Quesneville H."/>
            <person name="Ram K.R."/>
            <person name="Rand D."/>
            <person name="Rasmussen M.D."/>
            <person name="Reed L.K."/>
            <person name="Reenan R."/>
            <person name="Reily A."/>
            <person name="Remington K.A."/>
            <person name="Rieger T.T."/>
            <person name="Ritchie M.G."/>
            <person name="Robin C."/>
            <person name="Rogers Y.H."/>
            <person name="Rohde C."/>
            <person name="Rozas J."/>
            <person name="Rubenfield M.J."/>
            <person name="Ruiz A."/>
            <person name="Russo S."/>
            <person name="Salzberg S.L."/>
            <person name="Sanchez-Gracia A."/>
            <person name="Saranga D.J."/>
            <person name="Sato H."/>
            <person name="Schaeffer S.W."/>
            <person name="Schatz M.C."/>
            <person name="Schlenke T."/>
            <person name="Schwartz R."/>
            <person name="Segarra C."/>
            <person name="Singh R.S."/>
            <person name="Sirot L."/>
            <person name="Sirota M."/>
            <person name="Sisneros N.B."/>
            <person name="Smith C.D."/>
            <person name="Smith T.F."/>
            <person name="Spieth J."/>
            <person name="Stage D.E."/>
            <person name="Stark A."/>
            <person name="Stephan W."/>
            <person name="Strausberg R.L."/>
            <person name="Strempel S."/>
            <person name="Sturgill D."/>
            <person name="Sutton G."/>
            <person name="Sutton G.G."/>
            <person name="Tao W."/>
            <person name="Teichmann S."/>
            <person name="Tobari Y.N."/>
            <person name="Tomimura Y."/>
            <person name="Tsolas J.M."/>
            <person name="Valente V.L."/>
            <person name="Venter E."/>
            <person name="Venter J.C."/>
            <person name="Vicario S."/>
            <person name="Vieira F.G."/>
            <person name="Vilella A.J."/>
            <person name="Villasante A."/>
            <person name="Walenz B."/>
            <person name="Wang J."/>
            <person name="Wasserman M."/>
            <person name="Watts T."/>
            <person name="Wilson D."/>
            <person name="Wilson R.K."/>
            <person name="Wing R.A."/>
            <person name="Wolfner M.F."/>
            <person name="Wong A."/>
            <person name="Wong G.K."/>
            <person name="Wu C.I."/>
            <person name="Wu G."/>
            <person name="Yamamoto D."/>
            <person name="Yang H.P."/>
            <person name="Yang S.P."/>
            <person name="Yorke J.A."/>
            <person name="Yoshida K."/>
            <person name="Zdobnov E."/>
            <person name="Zhang P."/>
            <person name="Zhang Y."/>
            <person name="Zimin A.V."/>
            <person name="Baldwin J."/>
            <person name="Abdouelleil A."/>
            <person name="Abdulkadir J."/>
            <person name="Abebe A."/>
            <person name="Abera B."/>
            <person name="Abreu J."/>
            <person name="Acer S.C."/>
            <person name="Aftuck L."/>
            <person name="Alexander A."/>
            <person name="An P."/>
            <person name="Anderson E."/>
            <person name="Anderson S."/>
            <person name="Arachi H."/>
            <person name="Azer M."/>
            <person name="Bachantsang P."/>
            <person name="Barry A."/>
            <person name="Bayul T."/>
            <person name="Berlin A."/>
            <person name="Bessette D."/>
            <person name="Bloom T."/>
            <person name="Blye J."/>
            <person name="Boguslavskiy L."/>
            <person name="Bonnet C."/>
            <person name="Boukhgalter B."/>
            <person name="Bourzgui I."/>
            <person name="Brown A."/>
            <person name="Cahill P."/>
            <person name="Channer S."/>
            <person name="Cheshatsang Y."/>
            <person name="Chuda L."/>
            <person name="Citroen M."/>
            <person name="Collymore A."/>
            <person name="Cooke P."/>
            <person name="Costello M."/>
            <person name="D'Aco K."/>
            <person name="Daza R."/>
            <person name="De Haan G."/>
            <person name="DeGray S."/>
            <person name="DeMaso C."/>
            <person name="Dhargay N."/>
            <person name="Dooley K."/>
            <person name="Dooley E."/>
            <person name="Doricent M."/>
            <person name="Dorje P."/>
            <person name="Dorjee K."/>
            <person name="Dupes A."/>
            <person name="Elong R."/>
            <person name="Falk J."/>
            <person name="Farina A."/>
            <person name="Faro S."/>
            <person name="Ferguson D."/>
            <person name="Fisher S."/>
            <person name="Foley C.D."/>
            <person name="Franke A."/>
            <person name="Friedrich D."/>
            <person name="Gadbois L."/>
            <person name="Gearin G."/>
            <person name="Gearin C.R."/>
            <person name="Giannoukos G."/>
            <person name="Goode T."/>
            <person name="Graham J."/>
            <person name="Grandbois E."/>
            <person name="Grewal S."/>
            <person name="Gyaltsen K."/>
            <person name="Hafez N."/>
            <person name="Hagos B."/>
            <person name="Hall J."/>
            <person name="Henson C."/>
            <person name="Hollinger A."/>
            <person name="Honan T."/>
            <person name="Huard M.D."/>
            <person name="Hughes L."/>
            <person name="Hurhula B."/>
            <person name="Husby M.E."/>
            <person name="Kamat A."/>
            <person name="Kanga B."/>
            <person name="Kashin S."/>
            <person name="Khazanovich D."/>
            <person name="Kisner P."/>
            <person name="Lance K."/>
            <person name="Lara M."/>
            <person name="Lee W."/>
            <person name="Lennon N."/>
            <person name="Letendre F."/>
            <person name="LeVine R."/>
            <person name="Lipovsky A."/>
            <person name="Liu X."/>
            <person name="Liu J."/>
            <person name="Liu S."/>
            <person name="Lokyitsang T."/>
            <person name="Lokyitsang Y."/>
            <person name="Lubonja R."/>
            <person name="Lui A."/>
            <person name="MacDonald P."/>
            <person name="Magnisalis V."/>
            <person name="Maru K."/>
            <person name="Matthews C."/>
            <person name="McCusker W."/>
            <person name="McDonough S."/>
            <person name="Mehta T."/>
            <person name="Meldrim J."/>
            <person name="Meneus L."/>
            <person name="Mihai O."/>
            <person name="Mihalev A."/>
            <person name="Mihova T."/>
            <person name="Mittelman R."/>
            <person name="Mlenga V."/>
            <person name="Montmayeur A."/>
            <person name="Mulrain L."/>
            <person name="Navidi A."/>
            <person name="Naylor J."/>
            <person name="Negash T."/>
            <person name="Nguyen T."/>
            <person name="Nguyen N."/>
            <person name="Nicol R."/>
            <person name="Norbu C."/>
            <person name="Norbu N."/>
            <person name="Novod N."/>
            <person name="O'Neill B."/>
            <person name="Osman S."/>
            <person name="Markiewicz E."/>
            <person name="Oyono O.L."/>
            <person name="Patti C."/>
            <person name="Phunkhang P."/>
            <person name="Pierre F."/>
            <person name="Priest M."/>
            <person name="Raghuraman S."/>
            <person name="Rege F."/>
            <person name="Reyes R."/>
            <person name="Rise C."/>
            <person name="Rogov P."/>
            <person name="Ross K."/>
            <person name="Ryan E."/>
            <person name="Settipalli S."/>
            <person name="Shea T."/>
            <person name="Sherpa N."/>
            <person name="Shi L."/>
            <person name="Shih D."/>
            <person name="Sparrow T."/>
            <person name="Spaulding J."/>
            <person name="Stalker J."/>
            <person name="Stange-Thomann N."/>
            <person name="Stavropoulos S."/>
            <person name="Stone C."/>
            <person name="Strader C."/>
            <person name="Tesfaye S."/>
            <person name="Thomson T."/>
            <person name="Thoulutsang Y."/>
            <person name="Thoulutsang D."/>
            <person name="Topham K."/>
            <person name="Topping I."/>
            <person name="Tsamla T."/>
            <person name="Vassiliev H."/>
            <person name="Vo A."/>
            <person name="Wangchuk T."/>
            <person name="Wangdi T."/>
            <person name="Weiand M."/>
            <person name="Wilkinson J."/>
            <person name="Wilson A."/>
            <person name="Yadav S."/>
            <person name="Young G."/>
            <person name="Yu Q."/>
            <person name="Zembek L."/>
            <person name="Zhong D."/>
            <person name="Zimmer A."/>
            <person name="Zwirko Z."/>
            <person name="Jaffe D.B."/>
            <person name="Alvarez P."/>
            <person name="Brockman W."/>
            <person name="Butler J."/>
            <person name="Chin C."/>
            <person name="Gnerre S."/>
            <person name="Grabherr M."/>
            <person name="Kleber M."/>
            <person name="Mauceli E."/>
            <person name="MacCallum I."/>
        </authorList>
    </citation>
    <scope>NUCLEOTIDE SEQUENCE [LARGE SCALE GENOMIC DNA]</scope>
    <source>
        <strain evidence="3">MSH-3</strain>
        <strain evidence="5">MSH-3 / Tucson 14011-0111.49</strain>
    </source>
</reference>
<feature type="compositionally biased region" description="Polar residues" evidence="2">
    <location>
        <begin position="579"/>
        <end position="598"/>
    </location>
</feature>
<dbReference type="Gene3D" id="1.20.58.1520">
    <property type="match status" value="1"/>
</dbReference>
<feature type="region of interest" description="Disordered" evidence="2">
    <location>
        <begin position="579"/>
        <end position="629"/>
    </location>
</feature>
<dbReference type="Proteomes" id="UP000008744">
    <property type="component" value="Unassembled WGS sequence"/>
</dbReference>
<evidence type="ECO:0000256" key="2">
    <source>
        <dbReference type="SAM" id="MobiDB-lite"/>
    </source>
</evidence>
<dbReference type="eggNOG" id="KOG4302">
    <property type="taxonomic scope" value="Eukaryota"/>
</dbReference>
<dbReference type="GO" id="GO:1990023">
    <property type="term" value="C:mitotic spindle midzone"/>
    <property type="evidence" value="ECO:0007669"/>
    <property type="project" value="TreeGrafter"/>
</dbReference>
<keyword evidence="5" id="KW-1185">Reference proteome</keyword>
<dbReference type="EMBL" id="CH479182">
    <property type="protein sequence ID" value="EDW34243.1"/>
    <property type="molecule type" value="Genomic_DNA"/>
</dbReference>
<reference evidence="3" key="2">
    <citation type="submission" date="2008-06" db="EMBL/GenBank/DDBJ databases">
        <authorList>
            <consortium name="FlyBase"/>
        </authorList>
    </citation>
    <scope>NUCLEOTIDE SEQUENCE</scope>
    <source>
        <strain evidence="3">MSH-3</strain>
    </source>
</reference>
<dbReference type="KEGG" id="dpe:6591781"/>
<evidence type="ECO:0000313" key="5">
    <source>
        <dbReference type="Proteomes" id="UP000008744"/>
    </source>
</evidence>
<gene>
    <name evidence="3" type="primary">Dper\GL21682</name>
    <name evidence="4" type="synonym">Dper\GL21681</name>
    <name evidence="4" type="ORF">Dper_GL21681</name>
    <name evidence="3" type="ORF">Dper_GL21682</name>
    <name evidence="3" type="ORF">GL21681</name>
    <name evidence="3" type="ORF">GL21682</name>
</gene>
<dbReference type="GO" id="GO:0005737">
    <property type="term" value="C:cytoplasm"/>
    <property type="evidence" value="ECO:0007669"/>
    <property type="project" value="TreeGrafter"/>
</dbReference>
<feature type="region of interest" description="Disordered" evidence="2">
    <location>
        <begin position="497"/>
        <end position="555"/>
    </location>
</feature>
<proteinExistence type="predicted"/>
<dbReference type="KEGG" id="dpe:6591782"/>
<name>B4GF57_DROPE</name>
<dbReference type="GO" id="GO:0051256">
    <property type="term" value="P:mitotic spindle midzone assembly"/>
    <property type="evidence" value="ECO:0007669"/>
    <property type="project" value="TreeGrafter"/>
</dbReference>
<dbReference type="GeneID" id="6591782"/>
<dbReference type="GeneID" id="6591781"/>
<dbReference type="GO" id="GO:0008017">
    <property type="term" value="F:microtubule binding"/>
    <property type="evidence" value="ECO:0007669"/>
    <property type="project" value="InterPro"/>
</dbReference>
<dbReference type="Pfam" id="PF03999">
    <property type="entry name" value="MAP65_ASE1"/>
    <property type="match status" value="1"/>
</dbReference>
<evidence type="ECO:0000313" key="4">
    <source>
        <dbReference type="EMBL" id="EDW34243.1"/>
    </source>
</evidence>
<organism evidence="5">
    <name type="scientific">Drosophila persimilis</name>
    <name type="common">Fruit fly</name>
    <dbReference type="NCBI Taxonomy" id="7234"/>
    <lineage>
        <taxon>Eukaryota</taxon>
        <taxon>Metazoa</taxon>
        <taxon>Ecdysozoa</taxon>
        <taxon>Arthropoda</taxon>
        <taxon>Hexapoda</taxon>
        <taxon>Insecta</taxon>
        <taxon>Pterygota</taxon>
        <taxon>Neoptera</taxon>
        <taxon>Endopterygota</taxon>
        <taxon>Diptera</taxon>
        <taxon>Brachycera</taxon>
        <taxon>Muscomorpha</taxon>
        <taxon>Ephydroidea</taxon>
        <taxon>Drosophilidae</taxon>
        <taxon>Drosophila</taxon>
        <taxon>Sophophora</taxon>
    </lineage>
</organism>
<dbReference type="SMR" id="B4GF57"/>
<dbReference type="PANTHER" id="PTHR19321:SF41">
    <property type="entry name" value="FASCETTO-RELATED"/>
    <property type="match status" value="1"/>
</dbReference>
<dbReference type="AlphaFoldDB" id="B4GF57"/>
<sequence>MTDPTSIKEQILEMTAEHVEQLHSILSLTFDPKQCEDTLHKLKEHADNFYTDVLIESREKEAAILDEIAALRDEASDLAKLLHEPVDNSQRPDDMPLMMWQLKLNKSIEHLREKVSKRRAEIGEVLLQQGELREELGALPRPLVADKLPLPEEIDGFRDHLDNLRYQRTLRQKELHQLRQAIKQDMKMLELMPQTDEQDLLNDMNHNDLAPETLDRLRQMRNTYAEQVQELRSKINDTRGKIYVLWDRLQETDGSAMERVRDCTDYSQRTFDILHLELQRCQALRSQNLKTFIEQLRVEISECWDLTLKSPLERKRFASFYINDYNEDLLELHELELDDLKSFYKCNKVIFELYGTRGELWSRMQALVAKANEPKRFNNRGGQLLKEEKERKAITSKLPKIEHQITELVREYEVQSHRPFLVYGENILELMAGGEWERCPQTKQQNPALKKVGIPSTTMTGNNISDKMMMPPPTAGSKGPCTPLTLRNMSSISKIPLPKTPTIQSIPPNMAKSGGKVTRLKKKPVTKSTDTRSPSDADENEPENGMSYKEFTPKSRSTMIAVGGALRQRNRLALPRNRQVLTNHNSMALVANSNTPSKPSADAKPEKPRFGSKLKLPSPRQSRMWPHPR</sequence>
<keyword evidence="1" id="KW-0175">Coiled coil</keyword>
<dbReference type="OrthoDB" id="642895at2759"/>
<dbReference type="STRING" id="7234.B4GF57"/>
<evidence type="ECO:0000256" key="1">
    <source>
        <dbReference type="SAM" id="Coils"/>
    </source>
</evidence>
<feature type="coiled-coil region" evidence="1">
    <location>
        <begin position="214"/>
        <end position="241"/>
    </location>
</feature>
<dbReference type="OMA" id="VICNMSA"/>
<evidence type="ECO:0000313" key="3">
    <source>
        <dbReference type="EMBL" id="EDW34242.1"/>
    </source>
</evidence>
<dbReference type="HOGENOM" id="CLU_027601_0_0_1"/>
<dbReference type="InterPro" id="IPR007145">
    <property type="entry name" value="MAP65_Ase1_PRC1"/>
</dbReference>
<protein>
    <submittedName>
        <fullName evidence="4">GL21681</fullName>
    </submittedName>
    <submittedName>
        <fullName evidence="3">GL21682</fullName>
    </submittedName>
</protein>